<evidence type="ECO:0000313" key="2">
    <source>
        <dbReference type="Proteomes" id="UP001359308"/>
    </source>
</evidence>
<dbReference type="GO" id="GO:0008168">
    <property type="term" value="F:methyltransferase activity"/>
    <property type="evidence" value="ECO:0007669"/>
    <property type="project" value="UniProtKB-KW"/>
</dbReference>
<keyword evidence="1" id="KW-0489">Methyltransferase</keyword>
<proteinExistence type="predicted"/>
<dbReference type="CDD" id="cd02440">
    <property type="entry name" value="AdoMet_MTases"/>
    <property type="match status" value="1"/>
</dbReference>
<dbReference type="EMBL" id="CP104311">
    <property type="protein sequence ID" value="WWF01035.1"/>
    <property type="molecule type" value="Genomic_DNA"/>
</dbReference>
<dbReference type="SUPFAM" id="SSF53335">
    <property type="entry name" value="S-adenosyl-L-methionine-dependent methyltransferases"/>
    <property type="match status" value="1"/>
</dbReference>
<organism evidence="1 2">
    <name type="scientific">Methylococcus capsulatus</name>
    <dbReference type="NCBI Taxonomy" id="414"/>
    <lineage>
        <taxon>Bacteria</taxon>
        <taxon>Pseudomonadati</taxon>
        <taxon>Pseudomonadota</taxon>
        <taxon>Gammaproteobacteria</taxon>
        <taxon>Methylococcales</taxon>
        <taxon>Methylococcaceae</taxon>
        <taxon>Methylococcus</taxon>
    </lineage>
</organism>
<name>A0ABZ2F2M9_METCP</name>
<dbReference type="Gene3D" id="3.40.50.150">
    <property type="entry name" value="Vaccinia Virus protein VP39"/>
    <property type="match status" value="1"/>
</dbReference>
<dbReference type="Pfam" id="PF13489">
    <property type="entry name" value="Methyltransf_23"/>
    <property type="match status" value="1"/>
</dbReference>
<evidence type="ECO:0000313" key="1">
    <source>
        <dbReference type="EMBL" id="WWF01035.1"/>
    </source>
</evidence>
<keyword evidence="1" id="KW-0808">Transferase</keyword>
<accession>A0ABZ2F2M9</accession>
<dbReference type="GO" id="GO:0032259">
    <property type="term" value="P:methylation"/>
    <property type="evidence" value="ECO:0007669"/>
    <property type="project" value="UniProtKB-KW"/>
</dbReference>
<sequence length="202" mass="22929">MTIVDYGLSWDAWANVISLIERMIEQRGFRRIVEIGGGANPTLSLEFVERHGLDYALLDISQTELDKAPTGYVKILADISAVEFFVPGGYDFAFSRMLAEHVSSGVRFHRNVRSLLRDGGVAFHFFPTLFAPPFVVNYLLPETLAERLLHFLQPGRERSGKQGKFPARYSWCRGPLKSQIKRFESVGFMVEKYSGFFGHPAY</sequence>
<dbReference type="InterPro" id="IPR029063">
    <property type="entry name" value="SAM-dependent_MTases_sf"/>
</dbReference>
<dbReference type="Proteomes" id="UP001359308">
    <property type="component" value="Chromosome"/>
</dbReference>
<keyword evidence="2" id="KW-1185">Reference proteome</keyword>
<reference evidence="1 2" key="1">
    <citation type="submission" date="2022-09" db="EMBL/GenBank/DDBJ databases">
        <authorList>
            <person name="Giprobiosintez L."/>
        </authorList>
    </citation>
    <scope>NUCLEOTIDE SEQUENCE [LARGE SCALE GENOMIC DNA]</scope>
    <source>
        <strain evidence="2">VKPM-B-12549 (GBS-15)</strain>
    </source>
</reference>
<gene>
    <name evidence="1" type="ORF">N4J17_11205</name>
</gene>
<dbReference type="RefSeq" id="WP_232470769.1">
    <property type="nucleotide sequence ID" value="NZ_CP104311.1"/>
</dbReference>
<protein>
    <submittedName>
        <fullName evidence="1">Class I SAM-dependent methyltransferase</fullName>
    </submittedName>
</protein>